<dbReference type="PANTHER" id="PTHR32285">
    <property type="entry name" value="PROTEIN TRICHOME BIREFRINGENCE-LIKE 9-RELATED"/>
    <property type="match status" value="1"/>
</dbReference>
<gene>
    <name evidence="3" type="ORF">GIB67_010924</name>
</gene>
<dbReference type="AlphaFoldDB" id="A0A7J7M4V5"/>
<dbReference type="Pfam" id="PF13839">
    <property type="entry name" value="PC-Esterase"/>
    <property type="match status" value="1"/>
</dbReference>
<dbReference type="GO" id="GO:0016413">
    <property type="term" value="F:O-acetyltransferase activity"/>
    <property type="evidence" value="ECO:0007669"/>
    <property type="project" value="InterPro"/>
</dbReference>
<evidence type="ECO:0000313" key="4">
    <source>
        <dbReference type="Proteomes" id="UP000541444"/>
    </source>
</evidence>
<accession>A0A7J7M4V5</accession>
<sequence>MSEELRNRLLICVGYSIGCFHQLYFNKDSIYEVNGSPITKHNGFLVFKFEDFNCTVEYCRAPFLVLQNRPPARSAEKVKITLKLDKMDWSSGQWRDADILVFNTGHWWNYDKTIRSGCYFQEGDEVKLEMSVESAYRRSIDTLVKWIDKE</sequence>
<organism evidence="3 4">
    <name type="scientific">Kingdonia uniflora</name>
    <dbReference type="NCBI Taxonomy" id="39325"/>
    <lineage>
        <taxon>Eukaryota</taxon>
        <taxon>Viridiplantae</taxon>
        <taxon>Streptophyta</taxon>
        <taxon>Embryophyta</taxon>
        <taxon>Tracheophyta</taxon>
        <taxon>Spermatophyta</taxon>
        <taxon>Magnoliopsida</taxon>
        <taxon>Ranunculales</taxon>
        <taxon>Circaeasteraceae</taxon>
        <taxon>Kingdonia</taxon>
    </lineage>
</organism>
<dbReference type="InterPro" id="IPR029962">
    <property type="entry name" value="TBL"/>
</dbReference>
<dbReference type="GO" id="GO:0005794">
    <property type="term" value="C:Golgi apparatus"/>
    <property type="evidence" value="ECO:0007669"/>
    <property type="project" value="TreeGrafter"/>
</dbReference>
<dbReference type="PANTHER" id="PTHR32285:SF213">
    <property type="entry name" value="PROTEIN TRICHOME BIREFRINGENCE-LIKE 11"/>
    <property type="match status" value="1"/>
</dbReference>
<dbReference type="Proteomes" id="UP000541444">
    <property type="component" value="Unassembled WGS sequence"/>
</dbReference>
<dbReference type="EMBL" id="JACGCM010001781">
    <property type="protein sequence ID" value="KAF6149850.1"/>
    <property type="molecule type" value="Genomic_DNA"/>
</dbReference>
<dbReference type="OrthoDB" id="1368605at2759"/>
<comment type="caution">
    <text evidence="3">The sequence shown here is derived from an EMBL/GenBank/DDBJ whole genome shotgun (WGS) entry which is preliminary data.</text>
</comment>
<feature type="domain" description="Trichome birefringence-like C-terminal" evidence="2">
    <location>
        <begin position="28"/>
        <end position="149"/>
    </location>
</feature>
<evidence type="ECO:0000259" key="2">
    <source>
        <dbReference type="Pfam" id="PF13839"/>
    </source>
</evidence>
<evidence type="ECO:0000313" key="3">
    <source>
        <dbReference type="EMBL" id="KAF6149850.1"/>
    </source>
</evidence>
<name>A0A7J7M4V5_9MAGN</name>
<evidence type="ECO:0000256" key="1">
    <source>
        <dbReference type="ARBA" id="ARBA00007727"/>
    </source>
</evidence>
<reference evidence="3 4" key="1">
    <citation type="journal article" date="2020" name="IScience">
        <title>Genome Sequencing of the Endangered Kingdonia uniflora (Circaeasteraceae, Ranunculales) Reveals Potential Mechanisms of Evolutionary Specialization.</title>
        <authorList>
            <person name="Sun Y."/>
            <person name="Deng T."/>
            <person name="Zhang A."/>
            <person name="Moore M.J."/>
            <person name="Landis J.B."/>
            <person name="Lin N."/>
            <person name="Zhang H."/>
            <person name="Zhang X."/>
            <person name="Huang J."/>
            <person name="Zhang X."/>
            <person name="Sun H."/>
            <person name="Wang H."/>
        </authorList>
    </citation>
    <scope>NUCLEOTIDE SEQUENCE [LARGE SCALE GENOMIC DNA]</scope>
    <source>
        <strain evidence="3">TB1705</strain>
        <tissue evidence="3">Leaf</tissue>
    </source>
</reference>
<comment type="similarity">
    <text evidence="1">Belongs to the PC-esterase family. TBL subfamily.</text>
</comment>
<dbReference type="InterPro" id="IPR026057">
    <property type="entry name" value="TBL_C"/>
</dbReference>
<proteinExistence type="inferred from homology"/>
<protein>
    <recommendedName>
        <fullName evidence="2">Trichome birefringence-like C-terminal domain-containing protein</fullName>
    </recommendedName>
</protein>
<keyword evidence="4" id="KW-1185">Reference proteome</keyword>